<protein>
    <recommendedName>
        <fullName evidence="3">Protein CASP</fullName>
    </recommendedName>
</protein>
<organism evidence="15 16">
    <name type="scientific">Toxoplasma gondii RUB</name>
    <dbReference type="NCBI Taxonomy" id="935652"/>
    <lineage>
        <taxon>Eukaryota</taxon>
        <taxon>Sar</taxon>
        <taxon>Alveolata</taxon>
        <taxon>Apicomplexa</taxon>
        <taxon>Conoidasida</taxon>
        <taxon>Coccidia</taxon>
        <taxon>Eucoccidiorida</taxon>
        <taxon>Eimeriorina</taxon>
        <taxon>Sarcocystidae</taxon>
        <taxon>Toxoplasma</taxon>
    </lineage>
</organism>
<feature type="compositionally biased region" description="Low complexity" evidence="11">
    <location>
        <begin position="58"/>
        <end position="105"/>
    </location>
</feature>
<evidence type="ECO:0000256" key="1">
    <source>
        <dbReference type="ARBA" id="ARBA00004409"/>
    </source>
</evidence>
<evidence type="ECO:0000256" key="11">
    <source>
        <dbReference type="SAM" id="MobiDB-lite"/>
    </source>
</evidence>
<keyword evidence="9 12" id="KW-0472">Membrane</keyword>
<evidence type="ECO:0000313" key="15">
    <source>
        <dbReference type="EMBL" id="KFG58507.1"/>
    </source>
</evidence>
<feature type="domain" description="CASP C-terminal" evidence="13">
    <location>
        <begin position="1032"/>
        <end position="1079"/>
    </location>
</feature>
<comment type="caution">
    <text evidence="15">The sequence shown here is derived from an EMBL/GenBank/DDBJ whole genome shotgun (WGS) entry which is preliminary data.</text>
</comment>
<dbReference type="AlphaFoldDB" id="A0A086LPD9"/>
<name>A0A086LPD9_TOXGO</name>
<feature type="region of interest" description="Disordered" evidence="11">
    <location>
        <begin position="844"/>
        <end position="874"/>
    </location>
</feature>
<dbReference type="VEuPathDB" id="ToxoDB:TGRUB_278890"/>
<gene>
    <name evidence="15" type="ORF">TGRUB_278890</name>
</gene>
<feature type="compositionally biased region" description="Low complexity" evidence="11">
    <location>
        <begin position="201"/>
        <end position="218"/>
    </location>
</feature>
<evidence type="ECO:0000256" key="9">
    <source>
        <dbReference type="ARBA" id="ARBA00023136"/>
    </source>
</evidence>
<reference evidence="15 16" key="1">
    <citation type="submission" date="2014-05" db="EMBL/GenBank/DDBJ databases">
        <authorList>
            <person name="Sibley D."/>
            <person name="Venepally P."/>
            <person name="Karamycheva S."/>
            <person name="Hadjithomas M."/>
            <person name="Khan A."/>
            <person name="Brunk B."/>
            <person name="Roos D."/>
            <person name="Caler E."/>
            <person name="Lorenzi H."/>
        </authorList>
    </citation>
    <scope>NUCLEOTIDE SEQUENCE [LARGE SCALE GENOMIC DNA]</scope>
    <source>
        <strain evidence="15 16">RUB</strain>
    </source>
</reference>
<evidence type="ECO:0000256" key="8">
    <source>
        <dbReference type="ARBA" id="ARBA00023054"/>
    </source>
</evidence>
<dbReference type="InterPro" id="IPR057476">
    <property type="entry name" value="Cux_N"/>
</dbReference>
<evidence type="ECO:0000256" key="4">
    <source>
        <dbReference type="ARBA" id="ARBA00022448"/>
    </source>
</evidence>
<comment type="subcellular location">
    <subcellularLocation>
        <location evidence="1">Golgi apparatus membrane</location>
        <topology evidence="1">Single-pass type IV membrane protein</topology>
    </subcellularLocation>
</comment>
<evidence type="ECO:0000256" key="10">
    <source>
        <dbReference type="SAM" id="Coils"/>
    </source>
</evidence>
<keyword evidence="7" id="KW-0333">Golgi apparatus</keyword>
<feature type="region of interest" description="Disordered" evidence="11">
    <location>
        <begin position="900"/>
        <end position="971"/>
    </location>
</feature>
<feature type="coiled-coil region" evidence="10">
    <location>
        <begin position="371"/>
        <end position="480"/>
    </location>
</feature>
<feature type="compositionally biased region" description="Low complexity" evidence="11">
    <location>
        <begin position="149"/>
        <end position="188"/>
    </location>
</feature>
<dbReference type="GO" id="GO:0006891">
    <property type="term" value="P:intra-Golgi vesicle-mediated transport"/>
    <property type="evidence" value="ECO:0007669"/>
    <property type="project" value="InterPro"/>
</dbReference>
<dbReference type="PANTHER" id="PTHR14043:SF2">
    <property type="entry name" value="HOMEOBOX PROTEIN CUT"/>
    <property type="match status" value="1"/>
</dbReference>
<feature type="compositionally biased region" description="Low complexity" evidence="11">
    <location>
        <begin position="113"/>
        <end position="126"/>
    </location>
</feature>
<dbReference type="Proteomes" id="UP000028834">
    <property type="component" value="Unassembled WGS sequence"/>
</dbReference>
<feature type="coiled-coil region" evidence="10">
    <location>
        <begin position="753"/>
        <end position="787"/>
    </location>
</feature>
<evidence type="ECO:0000256" key="7">
    <source>
        <dbReference type="ARBA" id="ARBA00023034"/>
    </source>
</evidence>
<feature type="compositionally biased region" description="Polar residues" evidence="11">
    <location>
        <begin position="137"/>
        <end position="146"/>
    </location>
</feature>
<dbReference type="EMBL" id="AFYV02002503">
    <property type="protein sequence ID" value="KFG58507.1"/>
    <property type="molecule type" value="Genomic_DNA"/>
</dbReference>
<feature type="coiled-coil region" evidence="10">
    <location>
        <begin position="558"/>
        <end position="606"/>
    </location>
</feature>
<comment type="similarity">
    <text evidence="2">Belongs to the CASP family.</text>
</comment>
<dbReference type="Pfam" id="PF08172">
    <property type="entry name" value="CASP_C"/>
    <property type="match status" value="1"/>
</dbReference>
<keyword evidence="5 12" id="KW-0812">Transmembrane</keyword>
<evidence type="ECO:0000256" key="3">
    <source>
        <dbReference type="ARBA" id="ARBA00018691"/>
    </source>
</evidence>
<dbReference type="InterPro" id="IPR012955">
    <property type="entry name" value="CASP_C"/>
</dbReference>
<dbReference type="GO" id="GO:0000139">
    <property type="term" value="C:Golgi membrane"/>
    <property type="evidence" value="ECO:0007669"/>
    <property type="project" value="UniProtKB-SubCell"/>
</dbReference>
<dbReference type="Pfam" id="PF25398">
    <property type="entry name" value="CUX1_N"/>
    <property type="match status" value="1"/>
</dbReference>
<keyword evidence="8 10" id="KW-0175">Coiled coil</keyword>
<feature type="transmembrane region" description="Helical" evidence="12">
    <location>
        <begin position="1058"/>
        <end position="1077"/>
    </location>
</feature>
<dbReference type="OrthoDB" id="333099at2759"/>
<evidence type="ECO:0000259" key="14">
    <source>
        <dbReference type="Pfam" id="PF25398"/>
    </source>
</evidence>
<accession>A0A086LPD9</accession>
<feature type="region of interest" description="Disordered" evidence="11">
    <location>
        <begin position="1"/>
        <end position="225"/>
    </location>
</feature>
<feature type="compositionally biased region" description="Low complexity" evidence="11">
    <location>
        <begin position="34"/>
        <end position="49"/>
    </location>
</feature>
<evidence type="ECO:0000256" key="5">
    <source>
        <dbReference type="ARBA" id="ARBA00022692"/>
    </source>
</evidence>
<feature type="domain" description="Cux N-terminal" evidence="14">
    <location>
        <begin position="251"/>
        <end position="337"/>
    </location>
</feature>
<keyword evidence="6 12" id="KW-1133">Transmembrane helix</keyword>
<proteinExistence type="inferred from homology"/>
<feature type="coiled-coil region" evidence="10">
    <location>
        <begin position="248"/>
        <end position="318"/>
    </location>
</feature>
<feature type="compositionally biased region" description="Polar residues" evidence="11">
    <location>
        <begin position="23"/>
        <end position="33"/>
    </location>
</feature>
<evidence type="ECO:0000256" key="12">
    <source>
        <dbReference type="SAM" id="Phobius"/>
    </source>
</evidence>
<evidence type="ECO:0000256" key="6">
    <source>
        <dbReference type="ARBA" id="ARBA00022989"/>
    </source>
</evidence>
<dbReference type="PANTHER" id="PTHR14043">
    <property type="entry name" value="CCAAT DISPLACEMENT PROTEIN-RELATED"/>
    <property type="match status" value="1"/>
</dbReference>
<feature type="compositionally biased region" description="Basic and acidic residues" evidence="11">
    <location>
        <begin position="848"/>
        <end position="857"/>
    </location>
</feature>
<evidence type="ECO:0000256" key="2">
    <source>
        <dbReference type="ARBA" id="ARBA00006415"/>
    </source>
</evidence>
<evidence type="ECO:0000259" key="13">
    <source>
        <dbReference type="Pfam" id="PF08172"/>
    </source>
</evidence>
<feature type="compositionally biased region" description="Pro residues" evidence="11">
    <location>
        <begin position="189"/>
        <end position="200"/>
    </location>
</feature>
<evidence type="ECO:0000313" key="16">
    <source>
        <dbReference type="Proteomes" id="UP000028834"/>
    </source>
</evidence>
<sequence length="1103" mass="119436">MASPVLPSGEGTPQGAERDDLAESSQGLSDANISSSVHSVSSAPPSSAPMQPVCSDDAASANLASSPLSSSSLSSPPLASSPSQGALLSGSAASVASPALSASPLRNTSAEDSQNSFQPSSPSPLSGEITFKCLSDSAETAQNTLSGDAAAASHPPPTASSSLSSSPPLPSSSLSSSAPPLPSSSLSSPPLPSPLPPSAPPLRSSSLALSPSSSLSAAGGSAFPGRRLTKRGEAVQAWVSVWSQLGEFAMFSKEIERAKKQAVEARKKLASDTKKMRHLAASAEVSEAEKLQCTDTLLRAYQQEIDSLTRRAKGAEATFLSLVQLLLQQPDLIGVLQGLETDAAAALSSAAAAQEAALVDEEHQRLLSARLQTAEDSLREERTARLALEEENSRLQDAFGRQSAELREELESENVLLRQQISDLEKEFRTLTNQAVTVRRLEEEREQQKRAFDHRVQLAVQEKEKQLRAQIGAKEEEQAQLTAFLQQTTQDLENRNLLLESRVADGQQQLLQLKAQSEKRCAALAGEVAMLHAQLAEAQRHERAPAALPGASSATQQSATHLRALEAAQQRIAALQQEERRLRCQLEEVERERENHEKARQAEREREVQMHARQVAELQQALRERPTEKEFLLLRQRVRELEGGVVATPASSLPQDAESVEASLRTRIGQLEALVETREKEHRQREEDLKRRIEDEQKQHREVVCALENRIESEGVRDVFGDKGPRAGEEEIFTQKEDRDGGEREARTLPSMLQVLLRQREQSRARVAALEEELEATKSRLSLQQQEVCHLKSQAAHGRVPLPPSRETQAPLLHKQSVVQASVFPAGHPGSGASAVSLAGGEVPARGNVREGGDRSGAEAFSRRRRPRNAEERQQDFVGGLLAVAQGVARAATQTAASVWGEKKNWGPRRKKAGKACVASSSGSGGTGSAPKRFSENDEEAGLGGAASSDEMESDWGATSPSSSDEEQVDASRAGVWNGLAGAGPRRREEGRRKKGVEIAPSSLSLLPDVCSADARFTALREGREEHAFLSRLQTLSGAERIVVIWGRLLLSCRATRLFALFYFVLLHFLVFLVLFYHADLQSRGQADQAGSHQPRYHYYLNE</sequence>
<keyword evidence="4" id="KW-0813">Transport</keyword>